<dbReference type="Proteomes" id="UP000828941">
    <property type="component" value="Chromosome 1"/>
</dbReference>
<gene>
    <name evidence="1" type="ORF">L6164_000745</name>
</gene>
<evidence type="ECO:0000313" key="1">
    <source>
        <dbReference type="EMBL" id="KAI4356752.1"/>
    </source>
</evidence>
<dbReference type="EMBL" id="CM039426">
    <property type="protein sequence ID" value="KAI4356752.1"/>
    <property type="molecule type" value="Genomic_DNA"/>
</dbReference>
<proteinExistence type="predicted"/>
<reference evidence="1 2" key="1">
    <citation type="journal article" date="2022" name="DNA Res.">
        <title>Chromosomal-level genome assembly of the orchid tree Bauhinia variegata (Leguminosae; Cercidoideae) supports the allotetraploid origin hypothesis of Bauhinia.</title>
        <authorList>
            <person name="Zhong Y."/>
            <person name="Chen Y."/>
            <person name="Zheng D."/>
            <person name="Pang J."/>
            <person name="Liu Y."/>
            <person name="Luo S."/>
            <person name="Meng S."/>
            <person name="Qian L."/>
            <person name="Wei D."/>
            <person name="Dai S."/>
            <person name="Zhou R."/>
        </authorList>
    </citation>
    <scope>NUCLEOTIDE SEQUENCE [LARGE SCALE GENOMIC DNA]</scope>
    <source>
        <strain evidence="1">BV-YZ2020</strain>
    </source>
</reference>
<sequence>MEEAIVLYPIPVISHFVTMVELGKFILTQHPSLSIHILITTSPYDAAGSISPYIASVPATISSIKFHNLPAVTLPPTLLSATPNHESLMFEVLKSTNPNVHQVLLSISQSYTIRALIMDFFCYYALSIASQFNIPGYYFYPSGTGSLTSFLYEPTINRTVDKSYKDLDTMINFPGVPPVHSSDMPKLVLDRNDLAYENVLASSSEAPKTAGIIVNTFEALEPRSLKAITDGLCIPNAPTPPVYCLGPLIGNYDQTGGGHGCLKWLNMQPKKSVVFLCFGSLGLFSKEQLKQIGDGLEKSGKRFLWVVRNPPCEEIQNLAASSREEPDLDSLLPEGFLDRTKGRGLVVKKWAPQMAVLTHESVGGFVTHCGWSSVLEAVCSGVPMIAWPLYAEQRINRILMVEEMKIAVWMHESESGLVSGREVEERVRELMESERGEQIRKRVMLLKDQAEAAMADGGSSRLALTKLLQSWNKNVDVSTMHQNQHHP</sequence>
<protein>
    <submittedName>
        <fullName evidence="1">Uncharacterized protein</fullName>
    </submittedName>
</protein>
<keyword evidence="2" id="KW-1185">Reference proteome</keyword>
<accession>A0ACB9Q7F5</accession>
<evidence type="ECO:0000313" key="2">
    <source>
        <dbReference type="Proteomes" id="UP000828941"/>
    </source>
</evidence>
<comment type="caution">
    <text evidence="1">The sequence shown here is derived from an EMBL/GenBank/DDBJ whole genome shotgun (WGS) entry which is preliminary data.</text>
</comment>
<organism evidence="1 2">
    <name type="scientific">Bauhinia variegata</name>
    <name type="common">Purple orchid tree</name>
    <name type="synonym">Phanera variegata</name>
    <dbReference type="NCBI Taxonomy" id="167791"/>
    <lineage>
        <taxon>Eukaryota</taxon>
        <taxon>Viridiplantae</taxon>
        <taxon>Streptophyta</taxon>
        <taxon>Embryophyta</taxon>
        <taxon>Tracheophyta</taxon>
        <taxon>Spermatophyta</taxon>
        <taxon>Magnoliopsida</taxon>
        <taxon>eudicotyledons</taxon>
        <taxon>Gunneridae</taxon>
        <taxon>Pentapetalae</taxon>
        <taxon>rosids</taxon>
        <taxon>fabids</taxon>
        <taxon>Fabales</taxon>
        <taxon>Fabaceae</taxon>
        <taxon>Cercidoideae</taxon>
        <taxon>Cercideae</taxon>
        <taxon>Bauhiniinae</taxon>
        <taxon>Bauhinia</taxon>
    </lineage>
</organism>
<name>A0ACB9Q7F5_BAUVA</name>